<sequence>MWTKFRISLAISGLIHQFICTNIPYSDMYLPGGTNGFVCGVDFFTIDHLRQVVGKAMESTFFELYLSNFPELFEDTHLFNVKSDILLSWPVVLNENFYYVGHPGTFRLIINIRGQIMGMVIVNSQDQDQKVSFEKCSPVHRSLEEGNDERRILNESGSITISRLGYGCGFGVIPESTVYNIKELISSGYFRHRLEGREKLASLEKYTDDKFVGVNLYSYPVRRKSSCKITHGMPGKFRVVFDMSSSEIKGVISIKDKDKCETLWDLSSTSSETIYSPSSILDLDRVQDSIWPETCFGHEIKTKTIWLYLEFAMKNWKSKFNGRKLNFPIVKKKTIWLWPMRTPETHINAFNDAFAIGYDTRSKSYSLYHGQLSNGKLTYHQVCLNFSADIILHLQGIFGPATES</sequence>
<gene>
    <name evidence="2" type="ORF">BGTH12_LOCUS7368</name>
</gene>
<dbReference type="Proteomes" id="UP000683417">
    <property type="component" value="Unassembled WGS sequence"/>
</dbReference>
<feature type="chain" id="PRO_5040830119" evidence="1">
    <location>
        <begin position="21"/>
        <end position="404"/>
    </location>
</feature>
<dbReference type="AlphaFoldDB" id="A0A9W4DDV5"/>
<comment type="caution">
    <text evidence="2">The sequence shown here is derived from an EMBL/GenBank/DDBJ whole genome shotgun (WGS) entry which is preliminary data.</text>
</comment>
<proteinExistence type="predicted"/>
<evidence type="ECO:0000313" key="3">
    <source>
        <dbReference type="Proteomes" id="UP000683417"/>
    </source>
</evidence>
<protein>
    <submittedName>
        <fullName evidence="2">BgTH12-06942</fullName>
    </submittedName>
</protein>
<keyword evidence="1" id="KW-0732">Signal</keyword>
<evidence type="ECO:0000313" key="2">
    <source>
        <dbReference type="EMBL" id="CAD6506010.1"/>
    </source>
</evidence>
<name>A0A9W4DDV5_BLUGR</name>
<organism evidence="2 3">
    <name type="scientific">Blumeria graminis f. sp. triticale</name>
    <dbReference type="NCBI Taxonomy" id="1689686"/>
    <lineage>
        <taxon>Eukaryota</taxon>
        <taxon>Fungi</taxon>
        <taxon>Dikarya</taxon>
        <taxon>Ascomycota</taxon>
        <taxon>Pezizomycotina</taxon>
        <taxon>Leotiomycetes</taxon>
        <taxon>Erysiphales</taxon>
        <taxon>Erysiphaceae</taxon>
        <taxon>Blumeria</taxon>
    </lineage>
</organism>
<feature type="signal peptide" evidence="1">
    <location>
        <begin position="1"/>
        <end position="20"/>
    </location>
</feature>
<reference evidence="2" key="1">
    <citation type="submission" date="2020-10" db="EMBL/GenBank/DDBJ databases">
        <authorList>
            <person name="Muller C M."/>
        </authorList>
    </citation>
    <scope>NUCLEOTIDE SEQUENCE</scope>
    <source>
        <strain evidence="2">THUN-12</strain>
    </source>
</reference>
<dbReference type="EMBL" id="CAJHIT010000010">
    <property type="protein sequence ID" value="CAD6506010.1"/>
    <property type="molecule type" value="Genomic_DNA"/>
</dbReference>
<evidence type="ECO:0000256" key="1">
    <source>
        <dbReference type="SAM" id="SignalP"/>
    </source>
</evidence>
<accession>A0A9W4DDV5</accession>